<dbReference type="RefSeq" id="WP_039467564.1">
    <property type="nucleotide sequence ID" value="NZ_JWLZ01000198.1"/>
</dbReference>
<dbReference type="EMBL" id="JWLZ01000198">
    <property type="protein sequence ID" value="KHT61597.1"/>
    <property type="molecule type" value="Genomic_DNA"/>
</dbReference>
<evidence type="ECO:0000313" key="2">
    <source>
        <dbReference type="Proteomes" id="UP000031278"/>
    </source>
</evidence>
<proteinExistence type="predicted"/>
<protein>
    <submittedName>
        <fullName evidence="1">Uncharacterized protein</fullName>
    </submittedName>
</protein>
<sequence length="412" mass="46815">MSMTLILERGWDKDILHFLQREVAETDYPFVMLRVEPEAKFLTLTSTLCSPSKFQVTYRWRIKKNFLTKAWCYKIAAKGLINSVKLLDPRHPIAMKVSEGQIYLQSSGEPDLLGDFNLADNGAKHWLEWVSDEEDRNFEQIPVRDPLIYEMSASKLGQKLITVAQYLKLTPKEHHYGSEPKKAPNLQFTFSHPNVMLHGEASGNMVAITLPVNRPRNESVCTKIAVVSLGSDIAFKVAKPLLACTGDVRVVIMDNQLRIEEKDWSISMGLAEARWNGRDIDKNIKQLPELNWYELPADKLINVLPTLAVANNPEKEKLTVETCEATNPHDFDEFILSMNQDHVGAMVSVKGAHPFSPDIGISFNYACFEHILKTLSLSSYWAFSIKRRGLVFCNRSRTIYFSMACCDGKRGR</sequence>
<accession>A0A0B9GY75</accession>
<name>A0A0B9GY75_9GAMM</name>
<gene>
    <name evidence="1" type="ORF">RJ45_22050</name>
</gene>
<evidence type="ECO:0000313" key="1">
    <source>
        <dbReference type="EMBL" id="KHT61597.1"/>
    </source>
</evidence>
<organism evidence="1 2">
    <name type="scientific">Photobacterium gaetbulicola</name>
    <dbReference type="NCBI Taxonomy" id="1295392"/>
    <lineage>
        <taxon>Bacteria</taxon>
        <taxon>Pseudomonadati</taxon>
        <taxon>Pseudomonadota</taxon>
        <taxon>Gammaproteobacteria</taxon>
        <taxon>Vibrionales</taxon>
        <taxon>Vibrionaceae</taxon>
        <taxon>Photobacterium</taxon>
    </lineage>
</organism>
<comment type="caution">
    <text evidence="1">The sequence shown here is derived from an EMBL/GenBank/DDBJ whole genome shotgun (WGS) entry which is preliminary data.</text>
</comment>
<reference evidence="1 2" key="1">
    <citation type="submission" date="2014-12" db="EMBL/GenBank/DDBJ databases">
        <title>Genome sequencing of Photobacterium gaetbulicola AD005a.</title>
        <authorList>
            <person name="Adrian T.G.S."/>
            <person name="Chan K.G."/>
        </authorList>
    </citation>
    <scope>NUCLEOTIDE SEQUENCE [LARGE SCALE GENOMIC DNA]</scope>
    <source>
        <strain evidence="1 2">AD005a</strain>
    </source>
</reference>
<dbReference type="AlphaFoldDB" id="A0A0B9GY75"/>
<dbReference type="Proteomes" id="UP000031278">
    <property type="component" value="Unassembled WGS sequence"/>
</dbReference>